<dbReference type="Proteomes" id="UP000199555">
    <property type="component" value="Unassembled WGS sequence"/>
</dbReference>
<name>A0A1G9NMI7_9RHOB</name>
<accession>A0A1G9NMI7</accession>
<dbReference type="OrthoDB" id="9785345at2"/>
<dbReference type="GO" id="GO:0016787">
    <property type="term" value="F:hydrolase activity"/>
    <property type="evidence" value="ECO:0007669"/>
    <property type="project" value="UniProtKB-KW"/>
</dbReference>
<dbReference type="InterPro" id="IPR011105">
    <property type="entry name" value="Cell_wall_hydrolase_SleB"/>
</dbReference>
<keyword evidence="4" id="KW-1185">Reference proteome</keyword>
<dbReference type="Gene3D" id="1.10.10.2520">
    <property type="entry name" value="Cell wall hydrolase SleB, domain 1"/>
    <property type="match status" value="1"/>
</dbReference>
<organism evidence="3 4">
    <name type="scientific">Paracoccus chinensis</name>
    <dbReference type="NCBI Taxonomy" id="525640"/>
    <lineage>
        <taxon>Bacteria</taxon>
        <taxon>Pseudomonadati</taxon>
        <taxon>Pseudomonadota</taxon>
        <taxon>Alphaproteobacteria</taxon>
        <taxon>Rhodobacterales</taxon>
        <taxon>Paracoccaceae</taxon>
        <taxon>Paracoccus</taxon>
    </lineage>
</organism>
<evidence type="ECO:0000256" key="1">
    <source>
        <dbReference type="SAM" id="MobiDB-lite"/>
    </source>
</evidence>
<proteinExistence type="predicted"/>
<evidence type="ECO:0000259" key="2">
    <source>
        <dbReference type="Pfam" id="PF07486"/>
    </source>
</evidence>
<feature type="region of interest" description="Disordered" evidence="1">
    <location>
        <begin position="89"/>
        <end position="108"/>
    </location>
</feature>
<gene>
    <name evidence="3" type="ORF">SAMN04487971_13217</name>
</gene>
<dbReference type="AlphaFoldDB" id="A0A1G9NMI7"/>
<dbReference type="STRING" id="525640.SAMN04487971_13217"/>
<evidence type="ECO:0000313" key="3">
    <source>
        <dbReference type="EMBL" id="SDL87571.1"/>
    </source>
</evidence>
<protein>
    <submittedName>
        <fullName evidence="3">Cell Wall Hydrolase</fullName>
    </submittedName>
</protein>
<reference evidence="4" key="1">
    <citation type="submission" date="2016-10" db="EMBL/GenBank/DDBJ databases">
        <authorList>
            <person name="Varghese N."/>
            <person name="Submissions S."/>
        </authorList>
    </citation>
    <scope>NUCLEOTIDE SEQUENCE [LARGE SCALE GENOMIC DNA]</scope>
    <source>
        <strain evidence="4">CGMCC 1.7655</strain>
    </source>
</reference>
<sequence>MIRALLATCIALVVAWHSGTLVRAHVDENHDRWPVISNEAHRSPASSDTTRLAALDAQPLLSLDRFTSSATALRQPPAPTRPDLMLEAVPAPVPRPPKITVTRPLPRPATPEQIVKGARIPLPPASLHNASDLSCIAVAIYHEARDQEDFGQRAVASVILQRAAVPHRWGGTACDNVIPSQFSFLTSHYDYPPIDDMKAWEKAVRFAANALLEGPMPELKGADHYHTTAVSPGWAPRMDRVRLIDDHVFYVDPRSSFSL</sequence>
<dbReference type="Pfam" id="PF07486">
    <property type="entry name" value="Hydrolase_2"/>
    <property type="match status" value="1"/>
</dbReference>
<dbReference type="RefSeq" id="WP_090757437.1">
    <property type="nucleotide sequence ID" value="NZ_FNGE01000032.1"/>
</dbReference>
<feature type="domain" description="Cell wall hydrolase SleB" evidence="2">
    <location>
        <begin position="149"/>
        <end position="250"/>
    </location>
</feature>
<dbReference type="EMBL" id="FNGE01000032">
    <property type="protein sequence ID" value="SDL87571.1"/>
    <property type="molecule type" value="Genomic_DNA"/>
</dbReference>
<dbReference type="InterPro" id="IPR042047">
    <property type="entry name" value="SleB_dom1"/>
</dbReference>
<keyword evidence="3" id="KW-0378">Hydrolase</keyword>
<evidence type="ECO:0000313" key="4">
    <source>
        <dbReference type="Proteomes" id="UP000199555"/>
    </source>
</evidence>